<comment type="caution">
    <text evidence="9">The sequence shown here is derived from an EMBL/GenBank/DDBJ whole genome shotgun (WGS) entry which is preliminary data.</text>
</comment>
<dbReference type="InterPro" id="IPR003673">
    <property type="entry name" value="CoA-Trfase_fam_III"/>
</dbReference>
<reference evidence="9" key="1">
    <citation type="submission" date="2022-10" db="EMBL/GenBank/DDBJ databases">
        <title>Tapping the CABI collections for fungal endophytes: first genome assemblies for Collariella, Neodidymelliopsis, Ascochyta clinopodiicola, Didymella pomorum, Didymosphaeria variabile, Neocosmospora piperis and Neocucurbitaria cava.</title>
        <authorList>
            <person name="Hill R."/>
        </authorList>
    </citation>
    <scope>NUCLEOTIDE SEQUENCE</scope>
    <source>
        <strain evidence="9">IMI 355082</strain>
    </source>
</reference>
<dbReference type="GO" id="GO:0008270">
    <property type="term" value="F:zinc ion binding"/>
    <property type="evidence" value="ECO:0007669"/>
    <property type="project" value="UniProtKB-KW"/>
</dbReference>
<protein>
    <recommendedName>
        <fullName evidence="8">PHD-type domain-containing protein</fullName>
    </recommendedName>
</protein>
<dbReference type="InterPro" id="IPR050483">
    <property type="entry name" value="CoA-transferase_III_domain"/>
</dbReference>
<dbReference type="Pfam" id="PF00628">
    <property type="entry name" value="PHD"/>
    <property type="match status" value="1"/>
</dbReference>
<feature type="region of interest" description="Disordered" evidence="7">
    <location>
        <begin position="657"/>
        <end position="684"/>
    </location>
</feature>
<dbReference type="InterPro" id="IPR013083">
    <property type="entry name" value="Znf_RING/FYVE/PHD"/>
</dbReference>
<dbReference type="CDD" id="cd15502">
    <property type="entry name" value="PHD_Phf1p_Phf2p_like"/>
    <property type="match status" value="1"/>
</dbReference>
<evidence type="ECO:0000313" key="9">
    <source>
        <dbReference type="EMBL" id="KAJ4385689.1"/>
    </source>
</evidence>
<keyword evidence="2" id="KW-0808">Transferase</keyword>
<dbReference type="Pfam" id="PF02515">
    <property type="entry name" value="CoA_transf_3"/>
    <property type="match status" value="1"/>
</dbReference>
<accession>A0A9W9CS47</accession>
<dbReference type="EMBL" id="JAPEVB010000007">
    <property type="protein sequence ID" value="KAJ4385689.1"/>
    <property type="molecule type" value="Genomic_DNA"/>
</dbReference>
<dbReference type="PANTHER" id="PTHR48207">
    <property type="entry name" value="SUCCINATE--HYDROXYMETHYLGLUTARATE COA-TRANSFERASE"/>
    <property type="match status" value="1"/>
</dbReference>
<feature type="region of interest" description="Disordered" evidence="7">
    <location>
        <begin position="470"/>
        <end position="528"/>
    </location>
</feature>
<evidence type="ECO:0000313" key="10">
    <source>
        <dbReference type="Proteomes" id="UP001140453"/>
    </source>
</evidence>
<evidence type="ECO:0000256" key="7">
    <source>
        <dbReference type="SAM" id="MobiDB-lite"/>
    </source>
</evidence>
<name>A0A9W9CS47_9PEZI</name>
<feature type="region of interest" description="Disordered" evidence="7">
    <location>
        <begin position="593"/>
        <end position="614"/>
    </location>
</feature>
<evidence type="ECO:0000256" key="6">
    <source>
        <dbReference type="PROSITE-ProRule" id="PRU00146"/>
    </source>
</evidence>
<keyword evidence="4 6" id="KW-0863">Zinc-finger</keyword>
<dbReference type="InterPro" id="IPR019786">
    <property type="entry name" value="Zinc_finger_PHD-type_CS"/>
</dbReference>
<dbReference type="InterPro" id="IPR044855">
    <property type="entry name" value="CoA-Trfase_III_dom3_sf"/>
</dbReference>
<dbReference type="Gene3D" id="3.30.40.10">
    <property type="entry name" value="Zinc/RING finger domain, C3HC4 (zinc finger)"/>
    <property type="match status" value="1"/>
</dbReference>
<feature type="compositionally biased region" description="Low complexity" evidence="7">
    <location>
        <begin position="486"/>
        <end position="528"/>
    </location>
</feature>
<keyword evidence="3" id="KW-0479">Metal-binding</keyword>
<dbReference type="OrthoDB" id="5863171at2759"/>
<keyword evidence="10" id="KW-1185">Reference proteome</keyword>
<dbReference type="PROSITE" id="PS50016">
    <property type="entry name" value="ZF_PHD_2"/>
    <property type="match status" value="1"/>
</dbReference>
<dbReference type="FunFam" id="3.30.1540.10:FF:000005">
    <property type="entry name" value="succinate--hydroxymethylglutarate CoA-transferase isoform X4"/>
    <property type="match status" value="1"/>
</dbReference>
<dbReference type="GO" id="GO:0005739">
    <property type="term" value="C:mitochondrion"/>
    <property type="evidence" value="ECO:0007669"/>
    <property type="project" value="TreeGrafter"/>
</dbReference>
<dbReference type="AlphaFoldDB" id="A0A9W9CS47"/>
<feature type="compositionally biased region" description="Low complexity" evidence="7">
    <location>
        <begin position="880"/>
        <end position="892"/>
    </location>
</feature>
<dbReference type="SUPFAM" id="SSF57903">
    <property type="entry name" value="FYVE/PHD zinc finger"/>
    <property type="match status" value="1"/>
</dbReference>
<dbReference type="SUPFAM" id="SSF89796">
    <property type="entry name" value="CoA-transferase family III (CaiB/BaiF)"/>
    <property type="match status" value="1"/>
</dbReference>
<evidence type="ECO:0000256" key="4">
    <source>
        <dbReference type="ARBA" id="ARBA00022771"/>
    </source>
</evidence>
<evidence type="ECO:0000256" key="3">
    <source>
        <dbReference type="ARBA" id="ARBA00022723"/>
    </source>
</evidence>
<dbReference type="SMART" id="SM00249">
    <property type="entry name" value="PHD"/>
    <property type="match status" value="1"/>
</dbReference>
<evidence type="ECO:0000256" key="2">
    <source>
        <dbReference type="ARBA" id="ARBA00022679"/>
    </source>
</evidence>
<proteinExistence type="inferred from homology"/>
<sequence>MAAKSTSHALRISTRLSICRALGEGRIRSGSLRHSSTAAGLLPLQGIRVLDMTRVLAGPYCTQILGDLGAEVIKIEHPVRGDDTRAWGPPYAKYKSDSKSEGPGESAYFLGVNRNKKSLALSFQDPAGVDILHKLAEKCDILVENYIPGALKKYKLDFDTIHKINPGLIYASITGYGQTGPYSQRAGYDVMVEAEFGLMHITGTRDGPPVKVGVAVTDLTTGLYTSNSIMAALLARHKTGRGQHLDVALSDCQTATLANIASSCLISGKKDTGRWGTAHPSIVPYKAFKTKDGDILFGGGNDRLFGLLCDGLGKPEWKDDAKFKVNSQRVANRDELESEIEKISSQKTTQEWLDVFEGSGMPYAAVNDVQGTLNHEHTLARNMVIEVDHEDCGPMKLVNTPMKFSESQPGLRSPPPSLGQHTDEVLKDHLGFDEAEILKLKEKGRNCTTTRNINMSDTNSGTGASAQLDHIAQGNGTGTGKSKTEASTTAPPAMSITSSSTATGTPSTSVTSGNKSVSSPSPSRASYVPQFSAATQMILKRMRGETGGLASALASATPPGAPRPNFTPDSYESARKQVIANVGIGSDKSLMTLPKSSSLPSTTPATLTLPVSSSPKLPRDLTLAFANQKRKRVGYDDSDASSLAEASDYGEGIRKKAFRASAPNTPTTTKSGRHILKPDTYDPAAEDNIKKRNQLGKRTTEQALCKKCTRMHSPATNQMVFCDGCNDPWHQRCHDPWIEDEVVKNPSINWYCAVCAAKRERLHPKKKVIVQQQQPTLGPWPHKTAPEKQAYLASLPQVELVSLLMHATELHPDLPIFPVQSTPKKATGATMPRGFFAGTSTEGLFSRSEANPTAPMNFVRKIPTNAKKSTIAKARSGPGSLQSKAAAQAQSSRTSGHQLLPEEEDSSFTKLWPKPGKGMYSRLTLDEDDDSQLVDGNDYDAFSVIVFDERGKKIEENGVKV</sequence>
<evidence type="ECO:0000259" key="8">
    <source>
        <dbReference type="PROSITE" id="PS50016"/>
    </source>
</evidence>
<evidence type="ECO:0000256" key="1">
    <source>
        <dbReference type="ARBA" id="ARBA00008383"/>
    </source>
</evidence>
<dbReference type="InterPro" id="IPR011011">
    <property type="entry name" value="Znf_FYVE_PHD"/>
</dbReference>
<dbReference type="Proteomes" id="UP001140453">
    <property type="component" value="Unassembled WGS sequence"/>
</dbReference>
<dbReference type="GO" id="GO:0047369">
    <property type="term" value="F:succinate-hydroxymethylglutarate CoA-transferase activity"/>
    <property type="evidence" value="ECO:0007669"/>
    <property type="project" value="TreeGrafter"/>
</dbReference>
<keyword evidence="5" id="KW-0862">Zinc</keyword>
<feature type="region of interest" description="Disordered" evidence="7">
    <location>
        <begin position="549"/>
        <end position="570"/>
    </location>
</feature>
<dbReference type="InterPro" id="IPR023606">
    <property type="entry name" value="CoA-Trfase_III_dom_1_sf"/>
</dbReference>
<comment type="similarity">
    <text evidence="1">Belongs to the CoA-transferase III family.</text>
</comment>
<dbReference type="PANTHER" id="PTHR48207:SF3">
    <property type="entry name" value="SUCCINATE--HYDROXYMETHYLGLUTARATE COA-TRANSFERASE"/>
    <property type="match status" value="1"/>
</dbReference>
<dbReference type="Gene3D" id="3.30.1540.10">
    <property type="entry name" value="formyl-coa transferase, domain 3"/>
    <property type="match status" value="1"/>
</dbReference>
<evidence type="ECO:0000256" key="5">
    <source>
        <dbReference type="ARBA" id="ARBA00022833"/>
    </source>
</evidence>
<dbReference type="InterPro" id="IPR001965">
    <property type="entry name" value="Znf_PHD"/>
</dbReference>
<dbReference type="InterPro" id="IPR019787">
    <property type="entry name" value="Znf_PHD-finger"/>
</dbReference>
<feature type="domain" description="PHD-type" evidence="8">
    <location>
        <begin position="702"/>
        <end position="758"/>
    </location>
</feature>
<feature type="region of interest" description="Disordered" evidence="7">
    <location>
        <begin position="403"/>
        <end position="422"/>
    </location>
</feature>
<organism evidence="9 10">
    <name type="scientific">Gnomoniopsis smithogilvyi</name>
    <dbReference type="NCBI Taxonomy" id="1191159"/>
    <lineage>
        <taxon>Eukaryota</taxon>
        <taxon>Fungi</taxon>
        <taxon>Dikarya</taxon>
        <taxon>Ascomycota</taxon>
        <taxon>Pezizomycotina</taxon>
        <taxon>Sordariomycetes</taxon>
        <taxon>Sordariomycetidae</taxon>
        <taxon>Diaporthales</taxon>
        <taxon>Gnomoniaceae</taxon>
        <taxon>Gnomoniopsis</taxon>
    </lineage>
</organism>
<gene>
    <name evidence="9" type="ORF">N0V93_010118</name>
</gene>
<feature type="region of interest" description="Disordered" evidence="7">
    <location>
        <begin position="869"/>
        <end position="913"/>
    </location>
</feature>
<dbReference type="Gene3D" id="3.40.50.10540">
    <property type="entry name" value="Crotonobetainyl-coa:carnitine coa-transferase, domain 1"/>
    <property type="match status" value="1"/>
</dbReference>
<dbReference type="PROSITE" id="PS01359">
    <property type="entry name" value="ZF_PHD_1"/>
    <property type="match status" value="1"/>
</dbReference>